<protein>
    <submittedName>
        <fullName evidence="7">Cytochrome c oxidase assembly protein cox11, mitochondrial</fullName>
    </submittedName>
</protein>
<proteinExistence type="inferred from homology"/>
<keyword evidence="8" id="KW-1185">Reference proteome</keyword>
<organism evidence="7 8">
    <name type="scientific">Basidiobolus ranarum</name>
    <dbReference type="NCBI Taxonomy" id="34480"/>
    <lineage>
        <taxon>Eukaryota</taxon>
        <taxon>Fungi</taxon>
        <taxon>Fungi incertae sedis</taxon>
        <taxon>Zoopagomycota</taxon>
        <taxon>Entomophthoromycotina</taxon>
        <taxon>Basidiobolomycetes</taxon>
        <taxon>Basidiobolales</taxon>
        <taxon>Basidiobolaceae</taxon>
        <taxon>Basidiobolus</taxon>
    </lineage>
</organism>
<evidence type="ECO:0000256" key="5">
    <source>
        <dbReference type="ARBA" id="ARBA00023136"/>
    </source>
</evidence>
<dbReference type="EMBL" id="JASJQH010000079">
    <property type="protein sequence ID" value="KAK9767425.1"/>
    <property type="molecule type" value="Genomic_DNA"/>
</dbReference>
<comment type="function">
    <text evidence="1">Exerts its effect at some terminal stage of cytochrome c oxidase synthesis, probably by being involved in the insertion of the copper B into subunit I.</text>
</comment>
<dbReference type="HAMAP" id="MF_00155">
    <property type="entry name" value="CtaG"/>
    <property type="match status" value="1"/>
</dbReference>
<gene>
    <name evidence="7" type="primary">COX11_1</name>
    <name evidence="7" type="ORF">K7432_002824</name>
</gene>
<dbReference type="PANTHER" id="PTHR21320:SF3">
    <property type="entry name" value="CYTOCHROME C OXIDASE ASSEMBLY PROTEIN COX11, MITOCHONDRIAL-RELATED"/>
    <property type="match status" value="1"/>
</dbReference>
<reference evidence="7 8" key="1">
    <citation type="submission" date="2023-04" db="EMBL/GenBank/DDBJ databases">
        <title>Genome of Basidiobolus ranarum AG-B5.</title>
        <authorList>
            <person name="Stajich J.E."/>
            <person name="Carter-House D."/>
            <person name="Gryganskyi A."/>
        </authorList>
    </citation>
    <scope>NUCLEOTIDE SEQUENCE [LARGE SCALE GENOMIC DNA]</scope>
    <source>
        <strain evidence="7 8">AG-B5</strain>
    </source>
</reference>
<evidence type="ECO:0000256" key="6">
    <source>
        <dbReference type="SAM" id="Phobius"/>
    </source>
</evidence>
<keyword evidence="3 6" id="KW-0812">Transmembrane</keyword>
<comment type="subcellular location">
    <subcellularLocation>
        <location evidence="2">Mitochondrion inner membrane</location>
        <topology evidence="2">Single-pass membrane protein</topology>
        <orientation evidence="2">Intermembrane side</orientation>
    </subcellularLocation>
</comment>
<sequence length="272" mass="30896">MIFTPGLRASTGSLRQLLLSRVRPSGSQYLRLSEKQLSTSAPLLKASPQAWQRPSFLQQNSLRNFSNSASKYEANPMYANYRKYQRAKNWEHLMYSTSLLIVVLGLSYAAVPLYRMFCATTGFGGTPNINHTFEPENLVPVTNSRRLKITFSSNVSNLLEWTFKPQQREVNVLPGETALAFYVAQNKADHDIIGISTYNVTPIKVGQYFNKIQCFCFEEQKLAAGEEVDMPVFFFIDPEFAEDPWMDDVDTITLSYTFFNARPNPAALPENK</sequence>
<dbReference type="Proteomes" id="UP001479436">
    <property type="component" value="Unassembled WGS sequence"/>
</dbReference>
<evidence type="ECO:0000313" key="7">
    <source>
        <dbReference type="EMBL" id="KAK9767425.1"/>
    </source>
</evidence>
<evidence type="ECO:0000256" key="1">
    <source>
        <dbReference type="ARBA" id="ARBA00004007"/>
    </source>
</evidence>
<comment type="caution">
    <text evidence="7">The sequence shown here is derived from an EMBL/GenBank/DDBJ whole genome shotgun (WGS) entry which is preliminary data.</text>
</comment>
<evidence type="ECO:0000256" key="2">
    <source>
        <dbReference type="ARBA" id="ARBA00004243"/>
    </source>
</evidence>
<dbReference type="SUPFAM" id="SSF110111">
    <property type="entry name" value="Ctag/Cox11"/>
    <property type="match status" value="1"/>
</dbReference>
<evidence type="ECO:0000256" key="3">
    <source>
        <dbReference type="ARBA" id="ARBA00022692"/>
    </source>
</evidence>
<feature type="transmembrane region" description="Helical" evidence="6">
    <location>
        <begin position="92"/>
        <end position="111"/>
    </location>
</feature>
<evidence type="ECO:0000256" key="4">
    <source>
        <dbReference type="ARBA" id="ARBA00022989"/>
    </source>
</evidence>
<dbReference type="InterPro" id="IPR007533">
    <property type="entry name" value="Cyt_c_oxidase_assmbl_CtaG"/>
</dbReference>
<keyword evidence="5 6" id="KW-0472">Membrane</keyword>
<accession>A0ABR2X102</accession>
<keyword evidence="4 6" id="KW-1133">Transmembrane helix</keyword>
<dbReference type="PANTHER" id="PTHR21320">
    <property type="entry name" value="CYTOCHROME C OXIDASE ASSEMBLY PROTEIN COX11-RELATED"/>
    <property type="match status" value="1"/>
</dbReference>
<dbReference type="NCBIfam" id="NF003465">
    <property type="entry name" value="PRK05089.1"/>
    <property type="match status" value="1"/>
</dbReference>
<name>A0ABR2X102_9FUNG</name>
<dbReference type="InterPro" id="IPR023471">
    <property type="entry name" value="CtaG/Cox11_dom_sf"/>
</dbReference>
<evidence type="ECO:0000313" key="8">
    <source>
        <dbReference type="Proteomes" id="UP001479436"/>
    </source>
</evidence>
<dbReference type="Pfam" id="PF04442">
    <property type="entry name" value="CtaG_Cox11"/>
    <property type="match status" value="1"/>
</dbReference>
<dbReference type="Gene3D" id="2.60.370.10">
    <property type="entry name" value="Ctag/Cox11"/>
    <property type="match status" value="1"/>
</dbReference>